<evidence type="ECO:0000256" key="1">
    <source>
        <dbReference type="SAM" id="Coils"/>
    </source>
</evidence>
<protein>
    <submittedName>
        <fullName evidence="2">Endonuclease MutS2</fullName>
    </submittedName>
</protein>
<name>A0ABQ5KQ44_9EUKA</name>
<comment type="caution">
    <text evidence="2">The sequence shown here is derived from an EMBL/GenBank/DDBJ whole genome shotgun (WGS) entry which is preliminary data.</text>
</comment>
<reference evidence="2" key="1">
    <citation type="submission" date="2022-03" db="EMBL/GenBank/DDBJ databases">
        <title>Draft genome sequence of Aduncisulcus paluster, a free-living microaerophilic Fornicata.</title>
        <authorList>
            <person name="Yuyama I."/>
            <person name="Kume K."/>
            <person name="Tamura T."/>
            <person name="Inagaki Y."/>
            <person name="Hashimoto T."/>
        </authorList>
    </citation>
    <scope>NUCLEOTIDE SEQUENCE</scope>
    <source>
        <strain evidence="2">NY0171</strain>
    </source>
</reference>
<accession>A0ABQ5KQ44</accession>
<evidence type="ECO:0000313" key="2">
    <source>
        <dbReference type="EMBL" id="GKT34613.1"/>
    </source>
</evidence>
<feature type="coiled-coil region" evidence="1">
    <location>
        <begin position="28"/>
        <end position="98"/>
    </location>
</feature>
<evidence type="ECO:0000313" key="3">
    <source>
        <dbReference type="Proteomes" id="UP001057375"/>
    </source>
</evidence>
<feature type="non-terminal residue" evidence="2">
    <location>
        <position position="104"/>
    </location>
</feature>
<keyword evidence="1" id="KW-0175">Coiled coil</keyword>
<dbReference type="EMBL" id="BQXS01003549">
    <property type="protein sequence ID" value="GKT34613.1"/>
    <property type="molecule type" value="Genomic_DNA"/>
</dbReference>
<dbReference type="Proteomes" id="UP001057375">
    <property type="component" value="Unassembled WGS sequence"/>
</dbReference>
<keyword evidence="2" id="KW-0540">Nuclease</keyword>
<proteinExistence type="predicted"/>
<keyword evidence="2" id="KW-0255">Endonuclease</keyword>
<organism evidence="2 3">
    <name type="scientific">Aduncisulcus paluster</name>
    <dbReference type="NCBI Taxonomy" id="2918883"/>
    <lineage>
        <taxon>Eukaryota</taxon>
        <taxon>Metamonada</taxon>
        <taxon>Carpediemonas-like organisms</taxon>
        <taxon>Aduncisulcus</taxon>
    </lineage>
</organism>
<keyword evidence="2" id="KW-0378">Hydrolase</keyword>
<keyword evidence="3" id="KW-1185">Reference proteome</keyword>
<sequence>MKLGLSPDVIGAARALVKQDDIEFEEILTTIEENRKTSEAEKDEAIRLRLEVEKLKKKLEEKEIRLNDQRDKLVSKAKDEARAILKKAKDESEEIIKELRGLQT</sequence>
<gene>
    <name evidence="2" type="ORF">ADUPG1_002840</name>
</gene>
<dbReference type="GO" id="GO:0004519">
    <property type="term" value="F:endonuclease activity"/>
    <property type="evidence" value="ECO:0007669"/>
    <property type="project" value="UniProtKB-KW"/>
</dbReference>